<dbReference type="Gene3D" id="3.40.50.1100">
    <property type="match status" value="2"/>
</dbReference>
<evidence type="ECO:0000256" key="11">
    <source>
        <dbReference type="ARBA" id="ARBA00049047"/>
    </source>
</evidence>
<keyword evidence="14" id="KW-1185">Reference proteome</keyword>
<dbReference type="InterPro" id="IPR036052">
    <property type="entry name" value="TrpB-like_PALP_sf"/>
</dbReference>
<evidence type="ECO:0000256" key="3">
    <source>
        <dbReference type="ARBA" id="ARBA00009982"/>
    </source>
</evidence>
<keyword evidence="9" id="KW-0057">Aromatic amino acid biosynthesis</keyword>
<evidence type="ECO:0000256" key="10">
    <source>
        <dbReference type="ARBA" id="ARBA00023239"/>
    </source>
</evidence>
<comment type="subunit">
    <text evidence="4">Tetramer of two alpha and two beta chains.</text>
</comment>
<reference evidence="13 14" key="1">
    <citation type="submission" date="2019-11" db="EMBL/GenBank/DDBJ databases">
        <authorList>
            <person name="Cho J.-C."/>
        </authorList>
    </citation>
    <scope>NUCLEOTIDE SEQUENCE [LARGE SCALE GENOMIC DNA]</scope>
    <source>
        <strain evidence="13 14">JH1073</strain>
    </source>
</reference>
<sequence length="485" mass="52684">MPSSFRLRKAGRDNLCGCNQVGRYELRTVSTMATVTGNRITLSPREMPSRWYNVEADLPFRVPPMMSPSGYPITARELEPLFPKQIIEQELNAKSRTFNIPKEVKQAYQQWRPTPMFRASALEKELGTTAKLYYKVEGGSPSGSYESNTAIPQAFYTKKSGADGIVTGGAGGVWISAIGHAASLFGLKSKVYSVRKPDSDRAWGDAYGRVWGIDVEASPSEGTRVGKLQNKKEGPNSGSIATALAEAYEVATRNSEVKFAIPTLMGNTLIHQTIVGLEAQRQLAAVDEAPDHVIGSIGAGSHFGGLIAPFVPARIKGRNTRFVAVEESSTPSLTRGVYTEESADAAGLMPQVPMYTLGREYAPPGVLAGAMRYHGVAPIVSSLYREKYIEAVAHRQIESYSAGLMFTRAEGIVLSPHAMYTVKEVIEQAMRSKEKGTDDTILFTVTPAINAESSPYDSLLDGVMNDEKPEEASLKKSLGRFIGRG</sequence>
<protein>
    <recommendedName>
        <fullName evidence="5">tryptophan synthase</fullName>
        <ecNumber evidence="5">4.2.1.20</ecNumber>
    </recommendedName>
</protein>
<proteinExistence type="inferred from homology"/>
<keyword evidence="8" id="KW-0663">Pyridoxal phosphate</keyword>
<evidence type="ECO:0000256" key="4">
    <source>
        <dbReference type="ARBA" id="ARBA00011270"/>
    </source>
</evidence>
<comment type="catalytic activity">
    <reaction evidence="11">
        <text>(1S,2R)-1-C-(indol-3-yl)glycerol 3-phosphate + L-serine = D-glyceraldehyde 3-phosphate + L-tryptophan + H2O</text>
        <dbReference type="Rhea" id="RHEA:10532"/>
        <dbReference type="ChEBI" id="CHEBI:15377"/>
        <dbReference type="ChEBI" id="CHEBI:33384"/>
        <dbReference type="ChEBI" id="CHEBI:57912"/>
        <dbReference type="ChEBI" id="CHEBI:58866"/>
        <dbReference type="ChEBI" id="CHEBI:59776"/>
        <dbReference type="EC" id="4.2.1.20"/>
    </reaction>
</comment>
<dbReference type="Proteomes" id="UP001219901">
    <property type="component" value="Chromosome"/>
</dbReference>
<evidence type="ECO:0000259" key="12">
    <source>
        <dbReference type="Pfam" id="PF00291"/>
    </source>
</evidence>
<dbReference type="NCBIfam" id="NF009057">
    <property type="entry name" value="PRK12391.1"/>
    <property type="match status" value="1"/>
</dbReference>
<keyword evidence="7" id="KW-0822">Tryptophan biosynthesis</keyword>
<accession>A0AAJ5ZJV2</accession>
<dbReference type="SUPFAM" id="SSF53686">
    <property type="entry name" value="Tryptophan synthase beta subunit-like PLP-dependent enzymes"/>
    <property type="match status" value="1"/>
</dbReference>
<feature type="domain" description="Tryptophan synthase beta chain-like PALP" evidence="12">
    <location>
        <begin position="110"/>
        <end position="446"/>
    </location>
</feature>
<dbReference type="Pfam" id="PF00291">
    <property type="entry name" value="PALP"/>
    <property type="match status" value="1"/>
</dbReference>
<dbReference type="EC" id="4.2.1.20" evidence="5"/>
<comment type="similarity">
    <text evidence="3">Belongs to the TrpB family.</text>
</comment>
<evidence type="ECO:0000256" key="1">
    <source>
        <dbReference type="ARBA" id="ARBA00001933"/>
    </source>
</evidence>
<evidence type="ECO:0000313" key="13">
    <source>
        <dbReference type="EMBL" id="WFG40052.1"/>
    </source>
</evidence>
<dbReference type="EMBL" id="CP046147">
    <property type="protein sequence ID" value="WFG40052.1"/>
    <property type="molecule type" value="Genomic_DNA"/>
</dbReference>
<comment type="pathway">
    <text evidence="2">Amino-acid biosynthesis; L-tryptophan biosynthesis; L-tryptophan from chorismate: step 5/5.</text>
</comment>
<evidence type="ECO:0000313" key="14">
    <source>
        <dbReference type="Proteomes" id="UP001219901"/>
    </source>
</evidence>
<comment type="cofactor">
    <cofactor evidence="1">
        <name>pyridoxal 5'-phosphate</name>
        <dbReference type="ChEBI" id="CHEBI:597326"/>
    </cofactor>
</comment>
<keyword evidence="6" id="KW-0028">Amino-acid biosynthesis</keyword>
<organism evidence="13 14">
    <name type="scientific">Candidatus Lucifugimonas marina</name>
    <dbReference type="NCBI Taxonomy" id="3038979"/>
    <lineage>
        <taxon>Bacteria</taxon>
        <taxon>Bacillati</taxon>
        <taxon>Chloroflexota</taxon>
        <taxon>Dehalococcoidia</taxon>
        <taxon>SAR202 cluster</taxon>
        <taxon>Candidatus Lucifugimonadales</taxon>
        <taxon>Candidatus Lucifugimonadaceae</taxon>
        <taxon>Candidatus Lucifugimonas</taxon>
    </lineage>
</organism>
<evidence type="ECO:0000256" key="8">
    <source>
        <dbReference type="ARBA" id="ARBA00022898"/>
    </source>
</evidence>
<dbReference type="InterPro" id="IPR001926">
    <property type="entry name" value="TrpB-like_PALP"/>
</dbReference>
<evidence type="ECO:0000256" key="2">
    <source>
        <dbReference type="ARBA" id="ARBA00004733"/>
    </source>
</evidence>
<dbReference type="PANTHER" id="PTHR48077">
    <property type="entry name" value="TRYPTOPHAN SYNTHASE-RELATED"/>
    <property type="match status" value="1"/>
</dbReference>
<reference evidence="14" key="2">
    <citation type="submission" date="2023-06" db="EMBL/GenBank/DDBJ databases">
        <title>Pangenomics reveal diversification of enzyme families and niche specialization in globally abundant SAR202 bacteria.</title>
        <authorList>
            <person name="Saw J.H.W."/>
        </authorList>
    </citation>
    <scope>NUCLEOTIDE SEQUENCE [LARGE SCALE GENOMIC DNA]</scope>
    <source>
        <strain evidence="14">JH1073</strain>
    </source>
</reference>
<dbReference type="GO" id="GO:0005737">
    <property type="term" value="C:cytoplasm"/>
    <property type="evidence" value="ECO:0007669"/>
    <property type="project" value="TreeGrafter"/>
</dbReference>
<evidence type="ECO:0000256" key="6">
    <source>
        <dbReference type="ARBA" id="ARBA00022605"/>
    </source>
</evidence>
<evidence type="ECO:0000256" key="5">
    <source>
        <dbReference type="ARBA" id="ARBA00012043"/>
    </source>
</evidence>
<evidence type="ECO:0000256" key="9">
    <source>
        <dbReference type="ARBA" id="ARBA00023141"/>
    </source>
</evidence>
<gene>
    <name evidence="13" type="ORF">GKO48_10625</name>
</gene>
<dbReference type="InterPro" id="IPR023026">
    <property type="entry name" value="Trp_synth_beta/beta-like"/>
</dbReference>
<dbReference type="PANTHER" id="PTHR48077:SF6">
    <property type="entry name" value="TRYPTOPHAN SYNTHASE"/>
    <property type="match status" value="1"/>
</dbReference>
<dbReference type="AlphaFoldDB" id="A0AAJ5ZJV2"/>
<evidence type="ECO:0000256" key="7">
    <source>
        <dbReference type="ARBA" id="ARBA00022822"/>
    </source>
</evidence>
<keyword evidence="10" id="KW-0456">Lyase</keyword>
<name>A0AAJ5ZJV2_9CHLR</name>
<dbReference type="GO" id="GO:0052684">
    <property type="term" value="F:L-serine hydro-lyase (adding indole, L-tryptophan-forming) activity"/>
    <property type="evidence" value="ECO:0007669"/>
    <property type="project" value="TreeGrafter"/>
</dbReference>
<dbReference type="GO" id="GO:0004834">
    <property type="term" value="F:tryptophan synthase activity"/>
    <property type="evidence" value="ECO:0007669"/>
    <property type="project" value="UniProtKB-EC"/>
</dbReference>